<sequence>MAGKRVKGRALRGGTDGGDTERPCSPSPAPALSRCQGGRGGHTPREGPPLRVAEGGLAEKLSGIGENRKRAHPVSQKSCCRVPPGQDSLLCHSARVLAQPRLSERCDRSRKRATAASFSVDTIKPSAAPSRHEIPCNNKKGQKWACVNSNRS</sequence>
<reference evidence="2 3" key="1">
    <citation type="journal article" date="2020" name="Nature">
        <title>Six reference-quality genomes reveal evolution of bat adaptations.</title>
        <authorList>
            <person name="Jebb D."/>
            <person name="Huang Z."/>
            <person name="Pippel M."/>
            <person name="Hughes G.M."/>
            <person name="Lavrichenko K."/>
            <person name="Devanna P."/>
            <person name="Winkler S."/>
            <person name="Jermiin L.S."/>
            <person name="Skirmuntt E.C."/>
            <person name="Katzourakis A."/>
            <person name="Burkitt-Gray L."/>
            <person name="Ray D.A."/>
            <person name="Sullivan K.A.M."/>
            <person name="Roscito J.G."/>
            <person name="Kirilenko B.M."/>
            <person name="Davalos L.M."/>
            <person name="Corthals A.P."/>
            <person name="Power M.L."/>
            <person name="Jones G."/>
            <person name="Ransome R.D."/>
            <person name="Dechmann D.K.N."/>
            <person name="Locatelli A.G."/>
            <person name="Puechmaille S.J."/>
            <person name="Fedrigo O."/>
            <person name="Jarvis E.D."/>
            <person name="Hiller M."/>
            <person name="Vernes S.C."/>
            <person name="Myers E.W."/>
            <person name="Teeling E.C."/>
        </authorList>
    </citation>
    <scope>NUCLEOTIDE SEQUENCE [LARGE SCALE GENOMIC DNA]</scope>
    <source>
        <strain evidence="2">Bat1K_MPI-CBG_1</strain>
    </source>
</reference>
<protein>
    <submittedName>
        <fullName evidence="2">Uncharacterized protein</fullName>
    </submittedName>
</protein>
<comment type="caution">
    <text evidence="2">The sequence shown here is derived from an EMBL/GenBank/DDBJ whole genome shotgun (WGS) entry which is preliminary data.</text>
</comment>
<dbReference type="AlphaFoldDB" id="A0A834AWU2"/>
<name>A0A834AWU2_9CHIR</name>
<evidence type="ECO:0000256" key="1">
    <source>
        <dbReference type="SAM" id="MobiDB-lite"/>
    </source>
</evidence>
<dbReference type="Proteomes" id="UP000664940">
    <property type="component" value="Unassembled WGS sequence"/>
</dbReference>
<gene>
    <name evidence="2" type="ORF">HJG60_010395</name>
</gene>
<evidence type="ECO:0000313" key="2">
    <source>
        <dbReference type="EMBL" id="KAF6120069.1"/>
    </source>
</evidence>
<feature type="region of interest" description="Disordered" evidence="1">
    <location>
        <begin position="1"/>
        <end position="52"/>
    </location>
</feature>
<feature type="region of interest" description="Disordered" evidence="1">
    <location>
        <begin position="117"/>
        <end position="136"/>
    </location>
</feature>
<accession>A0A834AWU2</accession>
<dbReference type="EMBL" id="JABVXQ010000003">
    <property type="protein sequence ID" value="KAF6120069.1"/>
    <property type="molecule type" value="Genomic_DNA"/>
</dbReference>
<evidence type="ECO:0000313" key="3">
    <source>
        <dbReference type="Proteomes" id="UP000664940"/>
    </source>
</evidence>
<organism evidence="2 3">
    <name type="scientific">Phyllostomus discolor</name>
    <name type="common">pale spear-nosed bat</name>
    <dbReference type="NCBI Taxonomy" id="89673"/>
    <lineage>
        <taxon>Eukaryota</taxon>
        <taxon>Metazoa</taxon>
        <taxon>Chordata</taxon>
        <taxon>Craniata</taxon>
        <taxon>Vertebrata</taxon>
        <taxon>Euteleostomi</taxon>
        <taxon>Mammalia</taxon>
        <taxon>Eutheria</taxon>
        <taxon>Laurasiatheria</taxon>
        <taxon>Chiroptera</taxon>
        <taxon>Yangochiroptera</taxon>
        <taxon>Phyllostomidae</taxon>
        <taxon>Phyllostominae</taxon>
        <taxon>Phyllostomus</taxon>
    </lineage>
</organism>
<proteinExistence type="predicted"/>
<feature type="compositionally biased region" description="Basic residues" evidence="1">
    <location>
        <begin position="1"/>
        <end position="10"/>
    </location>
</feature>